<gene>
    <name evidence="1" type="ORF">LW31_062</name>
</gene>
<organism evidence="1 2">
    <name type="scientific">Lactococcus phage LW31</name>
    <dbReference type="NCBI Taxonomy" id="1965478"/>
    <lineage>
        <taxon>Viruses</taxon>
        <taxon>Duplodnaviria</taxon>
        <taxon>Heunggongvirae</taxon>
        <taxon>Uroviricota</taxon>
        <taxon>Caudoviricetes</taxon>
        <taxon>Teubervirus</taxon>
        <taxon>Teubervirus LW31</taxon>
    </lineage>
</organism>
<evidence type="ECO:0000313" key="1">
    <source>
        <dbReference type="EMBL" id="ARM65664.1"/>
    </source>
</evidence>
<name>A0A1W6JHH1_9CAUD</name>
<dbReference type="Proteomes" id="UP000224502">
    <property type="component" value="Segment"/>
</dbReference>
<proteinExistence type="predicted"/>
<protein>
    <submittedName>
        <fullName evidence="1">Uncharacterized protein</fullName>
    </submittedName>
</protein>
<sequence length="85" mass="9451">MKLRYNGETRIVEVSSNCSACMKNKSTTKQLSHLRTGEYFLMSGQTLNVVKGMVYEVGEVDGIGLLNLVTEINGQTYPRFSKIGD</sequence>
<dbReference type="EMBL" id="KY554762">
    <property type="protein sequence ID" value="ARM65664.1"/>
    <property type="molecule type" value="Genomic_DNA"/>
</dbReference>
<reference evidence="1 2" key="1">
    <citation type="journal article" date="2017" name="Viruses">
        <title>Phage Biodiversity in Artisanal Cheese Wheys Reflects the Complexity of the Fermentation Process.</title>
        <authorList>
            <person name="Mahony J."/>
            <person name="Moscarelli A."/>
            <person name="Kelleher P."/>
            <person name="Lugli G.A."/>
            <person name="Ventura M."/>
            <person name="Settanni L."/>
            <person name="van Sinderen D."/>
        </authorList>
    </citation>
    <scope>NUCLEOTIDE SEQUENCE [LARGE SCALE GENOMIC DNA]</scope>
</reference>
<accession>A0A1W6JHH1</accession>
<keyword evidence="2" id="KW-1185">Reference proteome</keyword>
<evidence type="ECO:0000313" key="2">
    <source>
        <dbReference type="Proteomes" id="UP000224502"/>
    </source>
</evidence>